<evidence type="ECO:0000256" key="1">
    <source>
        <dbReference type="ARBA" id="ARBA00004141"/>
    </source>
</evidence>
<feature type="compositionally biased region" description="Low complexity" evidence="7">
    <location>
        <begin position="145"/>
        <end position="161"/>
    </location>
</feature>
<evidence type="ECO:0000256" key="5">
    <source>
        <dbReference type="ARBA" id="ARBA00023136"/>
    </source>
</evidence>
<protein>
    <recommendedName>
        <fullName evidence="6">Probable membrane transporter protein</fullName>
    </recommendedName>
</protein>
<keyword evidence="5 6" id="KW-0472">Membrane</keyword>
<evidence type="ECO:0000313" key="9">
    <source>
        <dbReference type="Proteomes" id="UP001500325"/>
    </source>
</evidence>
<feature type="transmembrane region" description="Helical" evidence="6">
    <location>
        <begin position="67"/>
        <end position="85"/>
    </location>
</feature>
<comment type="caution">
    <text evidence="8">The sequence shown here is derived from an EMBL/GenBank/DDBJ whole genome shotgun (WGS) entry which is preliminary data.</text>
</comment>
<feature type="transmembrane region" description="Helical" evidence="6">
    <location>
        <begin position="271"/>
        <end position="292"/>
    </location>
</feature>
<evidence type="ECO:0000256" key="7">
    <source>
        <dbReference type="SAM" id="MobiDB-lite"/>
    </source>
</evidence>
<keyword evidence="4 6" id="KW-1133">Transmembrane helix</keyword>
<name>A0ABP8W141_9PSEU</name>
<evidence type="ECO:0000313" key="8">
    <source>
        <dbReference type="EMBL" id="GAA4677673.1"/>
    </source>
</evidence>
<dbReference type="PANTHER" id="PTHR43701">
    <property type="entry name" value="MEMBRANE TRANSPORTER PROTEIN MJ0441-RELATED"/>
    <property type="match status" value="1"/>
</dbReference>
<feature type="transmembrane region" description="Helical" evidence="6">
    <location>
        <begin position="97"/>
        <end position="115"/>
    </location>
</feature>
<dbReference type="InterPro" id="IPR051598">
    <property type="entry name" value="TSUP/Inactive_protease-like"/>
</dbReference>
<evidence type="ECO:0000256" key="3">
    <source>
        <dbReference type="ARBA" id="ARBA00022692"/>
    </source>
</evidence>
<keyword evidence="6" id="KW-1003">Cell membrane</keyword>
<evidence type="ECO:0000256" key="2">
    <source>
        <dbReference type="ARBA" id="ARBA00009142"/>
    </source>
</evidence>
<dbReference type="EMBL" id="BAABIC010000002">
    <property type="protein sequence ID" value="GAA4677673.1"/>
    <property type="molecule type" value="Genomic_DNA"/>
</dbReference>
<accession>A0ABP8W141</accession>
<organism evidence="8 9">
    <name type="scientific">Pseudonocardia yuanmonensis</name>
    <dbReference type="NCBI Taxonomy" id="1095914"/>
    <lineage>
        <taxon>Bacteria</taxon>
        <taxon>Bacillati</taxon>
        <taxon>Actinomycetota</taxon>
        <taxon>Actinomycetes</taxon>
        <taxon>Pseudonocardiales</taxon>
        <taxon>Pseudonocardiaceae</taxon>
        <taxon>Pseudonocardia</taxon>
    </lineage>
</organism>
<proteinExistence type="inferred from homology"/>
<comment type="similarity">
    <text evidence="2 6">Belongs to the 4-toluene sulfonate uptake permease (TSUP) (TC 2.A.102) family.</text>
</comment>
<dbReference type="Proteomes" id="UP001500325">
    <property type="component" value="Unassembled WGS sequence"/>
</dbReference>
<dbReference type="PANTHER" id="PTHR43701:SF2">
    <property type="entry name" value="MEMBRANE TRANSPORTER PROTEIN YJNA-RELATED"/>
    <property type="match status" value="1"/>
</dbReference>
<keyword evidence="3 6" id="KW-0812">Transmembrane</keyword>
<feature type="transmembrane region" description="Helical" evidence="6">
    <location>
        <begin position="240"/>
        <end position="259"/>
    </location>
</feature>
<evidence type="ECO:0000256" key="4">
    <source>
        <dbReference type="ARBA" id="ARBA00022989"/>
    </source>
</evidence>
<sequence>MVVLAALLGLVMGAVIGGLGGGGGVLTVPALVYLLGQSAQAATTASVVIVGVTATVGVIARGRSGGVDWRTGVMFGVVGIPAAWLGTSLNQRVDHPTLMLAFAGLTLVAAVAMLLDARGRRRAAEPAEPAAADPTGDDPDERGDAATAPAPEPGTAGTALATDRRSRAGPLLATSAKIAVGGASVGFLTGFLGVGGGFLVVPVLVIMLRMPMSLAIGTSLLIIAVNSASSMVSRLGALHLDWRVVVPFALAAVVGTLLGKRISDRLSGRTLGIAFAWLLVAVGSFVGVQNLLAL</sequence>
<comment type="subcellular location">
    <subcellularLocation>
        <location evidence="6">Cell membrane</location>
        <topology evidence="6">Multi-pass membrane protein</topology>
    </subcellularLocation>
    <subcellularLocation>
        <location evidence="1">Membrane</location>
        <topology evidence="1">Multi-pass membrane protein</topology>
    </subcellularLocation>
</comment>
<feature type="transmembrane region" description="Helical" evidence="6">
    <location>
        <begin position="185"/>
        <end position="208"/>
    </location>
</feature>
<reference evidence="9" key="1">
    <citation type="journal article" date="2019" name="Int. J. Syst. Evol. Microbiol.">
        <title>The Global Catalogue of Microorganisms (GCM) 10K type strain sequencing project: providing services to taxonomists for standard genome sequencing and annotation.</title>
        <authorList>
            <consortium name="The Broad Institute Genomics Platform"/>
            <consortium name="The Broad Institute Genome Sequencing Center for Infectious Disease"/>
            <person name="Wu L."/>
            <person name="Ma J."/>
        </authorList>
    </citation>
    <scope>NUCLEOTIDE SEQUENCE [LARGE SCALE GENOMIC DNA]</scope>
    <source>
        <strain evidence="9">JCM 18055</strain>
    </source>
</reference>
<dbReference type="InterPro" id="IPR002781">
    <property type="entry name" value="TM_pro_TauE-like"/>
</dbReference>
<gene>
    <name evidence="8" type="ORF">GCM10023215_08050</name>
</gene>
<dbReference type="Pfam" id="PF01925">
    <property type="entry name" value="TauE"/>
    <property type="match status" value="1"/>
</dbReference>
<evidence type="ECO:0000256" key="6">
    <source>
        <dbReference type="RuleBase" id="RU363041"/>
    </source>
</evidence>
<feature type="transmembrane region" description="Helical" evidence="6">
    <location>
        <begin position="41"/>
        <end position="60"/>
    </location>
</feature>
<keyword evidence="9" id="KW-1185">Reference proteome</keyword>
<dbReference type="RefSeq" id="WP_345378398.1">
    <property type="nucleotide sequence ID" value="NZ_BAABIC010000002.1"/>
</dbReference>
<feature type="region of interest" description="Disordered" evidence="7">
    <location>
        <begin position="123"/>
        <end position="161"/>
    </location>
</feature>